<dbReference type="Proteomes" id="UP000179807">
    <property type="component" value="Unassembled WGS sequence"/>
</dbReference>
<accession>A0A1J4KE04</accession>
<name>A0A1J4KE04_9EUKA</name>
<evidence type="ECO:0000313" key="5">
    <source>
        <dbReference type="Proteomes" id="UP000179807"/>
    </source>
</evidence>
<dbReference type="AlphaFoldDB" id="A0A1J4KE04"/>
<dbReference type="PRINTS" id="PR00109">
    <property type="entry name" value="TYRKINASE"/>
</dbReference>
<dbReference type="PANTHER" id="PTHR44329:SF298">
    <property type="entry name" value="MIXED LINEAGE KINASE DOMAIN-LIKE PROTEIN"/>
    <property type="match status" value="1"/>
</dbReference>
<sequence length="199" mass="22646">MPNLTLTENIYNTEYRSLSMTEKFNIAFGIACGMRHLHKNHIIHRDLKPDNVLIDHDMHPRISDFGLSKFLEKGYASTAAKGTPAYMAPEVISGDEYTYSADVYSYGILINELFSAKKPFSDAPTLFALFNRVLDNQRPEITSNTPPQFASLIKDCWCSEPNKRPSFDQIVERLQRDDFILDGIDQKDVSSYRSIANVV</sequence>
<dbReference type="SUPFAM" id="SSF56112">
    <property type="entry name" value="Protein kinase-like (PK-like)"/>
    <property type="match status" value="1"/>
</dbReference>
<comment type="caution">
    <text evidence="4">The sequence shown here is derived from an EMBL/GenBank/DDBJ whole genome shotgun (WGS) entry which is preliminary data.</text>
</comment>
<dbReference type="GO" id="GO:0005524">
    <property type="term" value="F:ATP binding"/>
    <property type="evidence" value="ECO:0007669"/>
    <property type="project" value="UniProtKB-KW"/>
</dbReference>
<dbReference type="GO" id="GO:0004674">
    <property type="term" value="F:protein serine/threonine kinase activity"/>
    <property type="evidence" value="ECO:0007669"/>
    <property type="project" value="TreeGrafter"/>
</dbReference>
<feature type="domain" description="Protein kinase" evidence="3">
    <location>
        <begin position="1"/>
        <end position="180"/>
    </location>
</feature>
<evidence type="ECO:0000256" key="1">
    <source>
        <dbReference type="ARBA" id="ARBA00022741"/>
    </source>
</evidence>
<dbReference type="InterPro" id="IPR008271">
    <property type="entry name" value="Ser/Thr_kinase_AS"/>
</dbReference>
<protein>
    <recommendedName>
        <fullName evidence="3">Protein kinase domain-containing protein</fullName>
    </recommendedName>
</protein>
<dbReference type="EMBL" id="MLAK01000633">
    <property type="protein sequence ID" value="OHT09665.1"/>
    <property type="molecule type" value="Genomic_DNA"/>
</dbReference>
<evidence type="ECO:0000259" key="3">
    <source>
        <dbReference type="PROSITE" id="PS50011"/>
    </source>
</evidence>
<dbReference type="SMART" id="SM00220">
    <property type="entry name" value="S_TKc"/>
    <property type="match status" value="1"/>
</dbReference>
<dbReference type="RefSeq" id="XP_068362801.1">
    <property type="nucleotide sequence ID" value="XM_068501937.1"/>
</dbReference>
<organism evidence="4 5">
    <name type="scientific">Tritrichomonas foetus</name>
    <dbReference type="NCBI Taxonomy" id="1144522"/>
    <lineage>
        <taxon>Eukaryota</taxon>
        <taxon>Metamonada</taxon>
        <taxon>Parabasalia</taxon>
        <taxon>Tritrichomonadida</taxon>
        <taxon>Tritrichomonadidae</taxon>
        <taxon>Tritrichomonas</taxon>
    </lineage>
</organism>
<dbReference type="InterPro" id="IPR011009">
    <property type="entry name" value="Kinase-like_dom_sf"/>
</dbReference>
<keyword evidence="5" id="KW-1185">Reference proteome</keyword>
<dbReference type="PROSITE" id="PS50011">
    <property type="entry name" value="PROTEIN_KINASE_DOM"/>
    <property type="match status" value="1"/>
</dbReference>
<evidence type="ECO:0000313" key="4">
    <source>
        <dbReference type="EMBL" id="OHT09665.1"/>
    </source>
</evidence>
<dbReference type="OrthoDB" id="4062651at2759"/>
<dbReference type="PROSITE" id="PS00108">
    <property type="entry name" value="PROTEIN_KINASE_ST"/>
    <property type="match status" value="1"/>
</dbReference>
<dbReference type="InterPro" id="IPR001245">
    <property type="entry name" value="Ser-Thr/Tyr_kinase_cat_dom"/>
</dbReference>
<dbReference type="InterPro" id="IPR000719">
    <property type="entry name" value="Prot_kinase_dom"/>
</dbReference>
<dbReference type="GeneID" id="94836641"/>
<gene>
    <name evidence="4" type="ORF">TRFO_21385</name>
</gene>
<dbReference type="Gene3D" id="1.10.510.10">
    <property type="entry name" value="Transferase(Phosphotransferase) domain 1"/>
    <property type="match status" value="1"/>
</dbReference>
<evidence type="ECO:0000256" key="2">
    <source>
        <dbReference type="ARBA" id="ARBA00022840"/>
    </source>
</evidence>
<dbReference type="PANTHER" id="PTHR44329">
    <property type="entry name" value="SERINE/THREONINE-PROTEIN KINASE TNNI3K-RELATED"/>
    <property type="match status" value="1"/>
</dbReference>
<dbReference type="InterPro" id="IPR051681">
    <property type="entry name" value="Ser/Thr_Kinases-Pseudokinases"/>
</dbReference>
<dbReference type="VEuPathDB" id="TrichDB:TRFO_21385"/>
<proteinExistence type="predicted"/>
<dbReference type="Pfam" id="PF07714">
    <property type="entry name" value="PK_Tyr_Ser-Thr"/>
    <property type="match status" value="1"/>
</dbReference>
<keyword evidence="1" id="KW-0547">Nucleotide-binding</keyword>
<keyword evidence="2" id="KW-0067">ATP-binding</keyword>
<reference evidence="4" key="1">
    <citation type="submission" date="2016-10" db="EMBL/GenBank/DDBJ databases">
        <authorList>
            <person name="Benchimol M."/>
            <person name="Almeida L.G."/>
            <person name="Vasconcelos A.T."/>
            <person name="Perreira-Neves A."/>
            <person name="Rosa I.A."/>
            <person name="Tasca T."/>
            <person name="Bogo M.R."/>
            <person name="de Souza W."/>
        </authorList>
    </citation>
    <scope>NUCLEOTIDE SEQUENCE [LARGE SCALE GENOMIC DNA]</scope>
    <source>
        <strain evidence="4">K</strain>
    </source>
</reference>